<reference evidence="3 4" key="1">
    <citation type="submission" date="2024-04" db="EMBL/GenBank/DDBJ databases">
        <title>Genome sequencing and metabolic network reconstruction of aminoacids and betaine degradation by Anoxynatronum sibiricum.</title>
        <authorList>
            <person name="Detkova E.N."/>
            <person name="Boltjanskaja Y.V."/>
            <person name="Mardanov A.V."/>
            <person name="Kevbrin V."/>
        </authorList>
    </citation>
    <scope>NUCLEOTIDE SEQUENCE [LARGE SCALE GENOMIC DNA]</scope>
    <source>
        <strain evidence="3 4">Z-7981</strain>
    </source>
</reference>
<proteinExistence type="predicted"/>
<feature type="domain" description="Chemotaxis phosphatase CheX-like" evidence="2">
    <location>
        <begin position="43"/>
        <end position="136"/>
    </location>
</feature>
<dbReference type="InterPro" id="IPR038756">
    <property type="entry name" value="CheX-like"/>
</dbReference>
<dbReference type="PANTHER" id="PTHR39452">
    <property type="entry name" value="CHEY-P PHOSPHATASE CHEX"/>
    <property type="match status" value="1"/>
</dbReference>
<dbReference type="PANTHER" id="PTHR39452:SF1">
    <property type="entry name" value="CHEY-P PHOSPHATASE CHEX"/>
    <property type="match status" value="1"/>
</dbReference>
<sequence length="159" mass="17453">MNPQLTNPFLESAKNMISQMASVQIQENDSFQEQQDDIASYGVSAMVTFAGVLKGRLLLDLEPSLAKEIVQQVMGETYDDMKDSTFMGMMGELSNIIGGDALTFLNNEQSFNLRLASPAVFIGKEMIISIPKIQSATIHCTSRHGNMRINVAFEKGGLV</sequence>
<dbReference type="InterPro" id="IPR028976">
    <property type="entry name" value="CheC-like_sf"/>
</dbReference>
<protein>
    <submittedName>
        <fullName evidence="3">Chemotaxis protein CheX</fullName>
    </submittedName>
</protein>
<name>A0ABU9VQA2_9CLOT</name>
<dbReference type="CDD" id="cd17906">
    <property type="entry name" value="CheX"/>
    <property type="match status" value="1"/>
</dbReference>
<evidence type="ECO:0000313" key="4">
    <source>
        <dbReference type="Proteomes" id="UP001407405"/>
    </source>
</evidence>
<evidence type="ECO:0000259" key="2">
    <source>
        <dbReference type="Pfam" id="PF13690"/>
    </source>
</evidence>
<evidence type="ECO:0000313" key="3">
    <source>
        <dbReference type="EMBL" id="MEN1759360.1"/>
    </source>
</evidence>
<dbReference type="Pfam" id="PF13690">
    <property type="entry name" value="CheX"/>
    <property type="match status" value="1"/>
</dbReference>
<organism evidence="3 4">
    <name type="scientific">Anoxynatronum sibiricum</name>
    <dbReference type="NCBI Taxonomy" id="210623"/>
    <lineage>
        <taxon>Bacteria</taxon>
        <taxon>Bacillati</taxon>
        <taxon>Bacillota</taxon>
        <taxon>Clostridia</taxon>
        <taxon>Eubacteriales</taxon>
        <taxon>Clostridiaceae</taxon>
        <taxon>Anoxynatronum</taxon>
    </lineage>
</organism>
<dbReference type="Proteomes" id="UP001407405">
    <property type="component" value="Unassembled WGS sequence"/>
</dbReference>
<keyword evidence="4" id="KW-1185">Reference proteome</keyword>
<gene>
    <name evidence="3" type="ORF">AAIG11_02635</name>
</gene>
<dbReference type="InterPro" id="IPR028051">
    <property type="entry name" value="CheX-like_dom"/>
</dbReference>
<accession>A0ABU9VQA2</accession>
<dbReference type="EMBL" id="JBCITM010000002">
    <property type="protein sequence ID" value="MEN1759360.1"/>
    <property type="molecule type" value="Genomic_DNA"/>
</dbReference>
<keyword evidence="1" id="KW-0145">Chemotaxis</keyword>
<dbReference type="RefSeq" id="WP_343184723.1">
    <property type="nucleotide sequence ID" value="NZ_JBCITM010000002.1"/>
</dbReference>
<dbReference type="SUPFAM" id="SSF103039">
    <property type="entry name" value="CheC-like"/>
    <property type="match status" value="1"/>
</dbReference>
<comment type="caution">
    <text evidence="3">The sequence shown here is derived from an EMBL/GenBank/DDBJ whole genome shotgun (WGS) entry which is preliminary data.</text>
</comment>
<evidence type="ECO:0000256" key="1">
    <source>
        <dbReference type="ARBA" id="ARBA00022500"/>
    </source>
</evidence>
<dbReference type="Gene3D" id="3.40.1550.10">
    <property type="entry name" value="CheC-like"/>
    <property type="match status" value="1"/>
</dbReference>